<dbReference type="OrthoDB" id="9808843at2"/>
<dbReference type="InterPro" id="IPR016032">
    <property type="entry name" value="Sig_transdc_resp-reg_C-effctor"/>
</dbReference>
<dbReference type="GO" id="GO:0000160">
    <property type="term" value="P:phosphorelay signal transduction system"/>
    <property type="evidence" value="ECO:0007669"/>
    <property type="project" value="InterPro"/>
</dbReference>
<dbReference type="PRINTS" id="PR00038">
    <property type="entry name" value="HTHLUXR"/>
</dbReference>
<dbReference type="PATRIC" id="fig|1231190.3.peg.2285"/>
<keyword evidence="1 3" id="KW-0597">Phosphoprotein</keyword>
<dbReference type="PROSITE" id="PS50110">
    <property type="entry name" value="RESPONSE_REGULATORY"/>
    <property type="match status" value="1"/>
</dbReference>
<dbReference type="GO" id="GO:0003677">
    <property type="term" value="F:DNA binding"/>
    <property type="evidence" value="ECO:0007669"/>
    <property type="project" value="UniProtKB-KW"/>
</dbReference>
<dbReference type="GO" id="GO:0006355">
    <property type="term" value="P:regulation of DNA-templated transcription"/>
    <property type="evidence" value="ECO:0007669"/>
    <property type="project" value="InterPro"/>
</dbReference>
<dbReference type="InterPro" id="IPR000792">
    <property type="entry name" value="Tscrpt_reg_LuxR_C"/>
</dbReference>
<dbReference type="CDD" id="cd17535">
    <property type="entry name" value="REC_NarL-like"/>
    <property type="match status" value="1"/>
</dbReference>
<dbReference type="Pfam" id="PF00196">
    <property type="entry name" value="GerE"/>
    <property type="match status" value="1"/>
</dbReference>
<dbReference type="Proteomes" id="UP000007374">
    <property type="component" value="Unassembled WGS sequence"/>
</dbReference>
<feature type="domain" description="Response regulatory" evidence="5">
    <location>
        <begin position="18"/>
        <end position="134"/>
    </location>
</feature>
<evidence type="ECO:0000259" key="4">
    <source>
        <dbReference type="PROSITE" id="PS50043"/>
    </source>
</evidence>
<dbReference type="Gene3D" id="3.40.50.2300">
    <property type="match status" value="1"/>
</dbReference>
<organism evidence="6 7">
    <name type="scientific">Nitratireductor indicus C115</name>
    <dbReference type="NCBI Taxonomy" id="1231190"/>
    <lineage>
        <taxon>Bacteria</taxon>
        <taxon>Pseudomonadati</taxon>
        <taxon>Pseudomonadota</taxon>
        <taxon>Alphaproteobacteria</taxon>
        <taxon>Hyphomicrobiales</taxon>
        <taxon>Phyllobacteriaceae</taxon>
        <taxon>Nitratireductor</taxon>
    </lineage>
</organism>
<dbReference type="Pfam" id="PF00072">
    <property type="entry name" value="Response_reg"/>
    <property type="match status" value="1"/>
</dbReference>
<accession>K2NTG3</accession>
<dbReference type="InterPro" id="IPR036388">
    <property type="entry name" value="WH-like_DNA-bd_sf"/>
</dbReference>
<reference evidence="6 7" key="1">
    <citation type="journal article" date="2012" name="J. Bacteriol.">
        <title>Genome Sequence of Nitratireductor indicus Type Strain C115.</title>
        <authorList>
            <person name="Lai Q."/>
            <person name="Li G."/>
            <person name="Yu Z."/>
            <person name="Shao Z."/>
        </authorList>
    </citation>
    <scope>NUCLEOTIDE SEQUENCE [LARGE SCALE GENOMIC DNA]</scope>
    <source>
        <strain evidence="6 7">C115</strain>
    </source>
</reference>
<keyword evidence="2" id="KW-0238">DNA-binding</keyword>
<dbReference type="PANTHER" id="PTHR45566">
    <property type="entry name" value="HTH-TYPE TRANSCRIPTIONAL REGULATOR YHJB-RELATED"/>
    <property type="match status" value="1"/>
</dbReference>
<keyword evidence="7" id="KW-1185">Reference proteome</keyword>
<dbReference type="InterPro" id="IPR058245">
    <property type="entry name" value="NreC/VraR/RcsB-like_REC"/>
</dbReference>
<dbReference type="SMART" id="SM00421">
    <property type="entry name" value="HTH_LUXR"/>
    <property type="match status" value="1"/>
</dbReference>
<evidence type="ECO:0000256" key="3">
    <source>
        <dbReference type="PROSITE-ProRule" id="PRU00169"/>
    </source>
</evidence>
<dbReference type="CDD" id="cd06170">
    <property type="entry name" value="LuxR_C_like"/>
    <property type="match status" value="1"/>
</dbReference>
<dbReference type="SUPFAM" id="SSF52172">
    <property type="entry name" value="CheY-like"/>
    <property type="match status" value="1"/>
</dbReference>
<comment type="caution">
    <text evidence="6">The sequence shown here is derived from an EMBL/GenBank/DDBJ whole genome shotgun (WGS) entry which is preliminary data.</text>
</comment>
<dbReference type="Gene3D" id="1.10.10.10">
    <property type="entry name" value="Winged helix-like DNA-binding domain superfamily/Winged helix DNA-binding domain"/>
    <property type="match status" value="1"/>
</dbReference>
<dbReference type="SUPFAM" id="SSF46894">
    <property type="entry name" value="C-terminal effector domain of the bipartite response regulators"/>
    <property type="match status" value="1"/>
</dbReference>
<sequence length="220" mass="23483">MNAAKASWRLYPEPELVKILIADDHELVCDTLCLFLSQEAGVAVSVAGDFHEAAQKIVSEGPFDLVLLDYSMPGMNGLEGLRKALELNLGGPVALLSGTASRAVAEEALASGAAGFLPKTLPAKSFVHAVHFMAAGEQYVPVQLMTVHGGEQPNALAQKLTKRELEVLKGIVEGLSNKEIGRLLGLQDVTVKLHVRTLCRKLSARNRTMAAMAARDAGLF</sequence>
<dbReference type="InterPro" id="IPR011006">
    <property type="entry name" value="CheY-like_superfamily"/>
</dbReference>
<dbReference type="AlphaFoldDB" id="K2NTG3"/>
<dbReference type="eggNOG" id="COG2197">
    <property type="taxonomic scope" value="Bacteria"/>
</dbReference>
<dbReference type="STRING" id="721133.SAMN05216176_106223"/>
<evidence type="ECO:0000256" key="1">
    <source>
        <dbReference type="ARBA" id="ARBA00022553"/>
    </source>
</evidence>
<feature type="domain" description="HTH luxR-type" evidence="4">
    <location>
        <begin position="153"/>
        <end position="218"/>
    </location>
</feature>
<evidence type="ECO:0000313" key="6">
    <source>
        <dbReference type="EMBL" id="EKF42575.1"/>
    </source>
</evidence>
<gene>
    <name evidence="6" type="ORF">NA8A_10948</name>
</gene>
<dbReference type="InterPro" id="IPR001789">
    <property type="entry name" value="Sig_transdc_resp-reg_receiver"/>
</dbReference>
<protein>
    <submittedName>
        <fullName evidence="6">Putative response regulator receiver protein</fullName>
    </submittedName>
</protein>
<evidence type="ECO:0000259" key="5">
    <source>
        <dbReference type="PROSITE" id="PS50110"/>
    </source>
</evidence>
<evidence type="ECO:0000313" key="7">
    <source>
        <dbReference type="Proteomes" id="UP000007374"/>
    </source>
</evidence>
<dbReference type="EMBL" id="AMSI01000006">
    <property type="protein sequence ID" value="EKF42575.1"/>
    <property type="molecule type" value="Genomic_DNA"/>
</dbReference>
<evidence type="ECO:0000256" key="2">
    <source>
        <dbReference type="ARBA" id="ARBA00023125"/>
    </source>
</evidence>
<dbReference type="PROSITE" id="PS50043">
    <property type="entry name" value="HTH_LUXR_2"/>
    <property type="match status" value="1"/>
</dbReference>
<name>K2NTG3_9HYPH</name>
<dbReference type="PANTHER" id="PTHR45566:SF2">
    <property type="entry name" value="NARL SUBFAMILY"/>
    <property type="match status" value="1"/>
</dbReference>
<feature type="modified residue" description="4-aspartylphosphate" evidence="3">
    <location>
        <position position="69"/>
    </location>
</feature>
<dbReference type="InterPro" id="IPR051015">
    <property type="entry name" value="EvgA-like"/>
</dbReference>
<dbReference type="SMART" id="SM00448">
    <property type="entry name" value="REC"/>
    <property type="match status" value="1"/>
</dbReference>
<proteinExistence type="predicted"/>